<feature type="region of interest" description="Disordered" evidence="3">
    <location>
        <begin position="1"/>
        <end position="28"/>
    </location>
</feature>
<evidence type="ECO:0000313" key="6">
    <source>
        <dbReference type="Proteomes" id="UP001219605"/>
    </source>
</evidence>
<accession>A0ABY7ZP94</accession>
<keyword evidence="6" id="KW-1185">Reference proteome</keyword>
<gene>
    <name evidence="5" type="ORF">PVK37_26010</name>
</gene>
<name>A0ABY7ZP94_9ACTN</name>
<protein>
    <submittedName>
        <fullName evidence="5">Proprotein convertase P-domain-containing protein</fullName>
    </submittedName>
</protein>
<evidence type="ECO:0000256" key="1">
    <source>
        <dbReference type="ARBA" id="ARBA00022670"/>
    </source>
</evidence>
<evidence type="ECO:0000256" key="3">
    <source>
        <dbReference type="SAM" id="MobiDB-lite"/>
    </source>
</evidence>
<dbReference type="RefSeq" id="WP_275030446.1">
    <property type="nucleotide sequence ID" value="NZ_CP118615.1"/>
</dbReference>
<dbReference type="PROSITE" id="PS51829">
    <property type="entry name" value="P_HOMO_B"/>
    <property type="match status" value="1"/>
</dbReference>
<dbReference type="Pfam" id="PF01483">
    <property type="entry name" value="P_proprotein"/>
    <property type="match status" value="2"/>
</dbReference>
<evidence type="ECO:0000256" key="2">
    <source>
        <dbReference type="ARBA" id="ARBA00022801"/>
    </source>
</evidence>
<organism evidence="5 6">
    <name type="scientific">Micromonospora cathayae</name>
    <dbReference type="NCBI Taxonomy" id="3028804"/>
    <lineage>
        <taxon>Bacteria</taxon>
        <taxon>Bacillati</taxon>
        <taxon>Actinomycetota</taxon>
        <taxon>Actinomycetes</taxon>
        <taxon>Micromonosporales</taxon>
        <taxon>Micromonosporaceae</taxon>
        <taxon>Micromonospora</taxon>
    </lineage>
</organism>
<evidence type="ECO:0000259" key="4">
    <source>
        <dbReference type="PROSITE" id="PS51829"/>
    </source>
</evidence>
<reference evidence="5 6" key="1">
    <citation type="submission" date="2023-02" db="EMBL/GenBank/DDBJ databases">
        <authorList>
            <person name="Mo P."/>
        </authorList>
    </citation>
    <scope>NUCLEOTIDE SEQUENCE [LARGE SCALE GENOMIC DNA]</scope>
    <source>
        <strain evidence="5 6">HUAS 3</strain>
    </source>
</reference>
<dbReference type="InterPro" id="IPR002884">
    <property type="entry name" value="P_dom"/>
</dbReference>
<feature type="domain" description="P/Homo B" evidence="4">
    <location>
        <begin position="131"/>
        <end position="247"/>
    </location>
</feature>
<proteinExistence type="predicted"/>
<dbReference type="Proteomes" id="UP001219605">
    <property type="component" value="Chromosome"/>
</dbReference>
<dbReference type="EMBL" id="CP118615">
    <property type="protein sequence ID" value="WDZ83888.1"/>
    <property type="molecule type" value="Genomic_DNA"/>
</dbReference>
<keyword evidence="1" id="KW-0645">Protease</keyword>
<dbReference type="InterPro" id="IPR008979">
    <property type="entry name" value="Galactose-bd-like_sf"/>
</dbReference>
<dbReference type="Gene3D" id="2.60.120.260">
    <property type="entry name" value="Galactose-binding domain-like"/>
    <property type="match status" value="2"/>
</dbReference>
<feature type="compositionally biased region" description="Polar residues" evidence="3">
    <location>
        <begin position="16"/>
        <end position="28"/>
    </location>
</feature>
<keyword evidence="2" id="KW-0378">Hydrolase</keyword>
<dbReference type="SUPFAM" id="SSF49785">
    <property type="entry name" value="Galactose-binding domain-like"/>
    <property type="match status" value="2"/>
</dbReference>
<evidence type="ECO:0000313" key="5">
    <source>
        <dbReference type="EMBL" id="WDZ83888.1"/>
    </source>
</evidence>
<sequence length="247" mass="25721">MPDGATATFRPAGIPSNGSTGLTITTGPGTAAGSYTVTVIGTGPSATRSATFQLRVDDPPGCVGSYGADTRIDPDLLFHTGGSGDDIDHTFSYDLSAETANGTWRLYVNDPRYPNSGPLDSWRINLAGEDLPAPACGGVATADVTVPDVGVAESPLTVAACGRAPSATSYVEVQVRHRWVWAIRVTLVAPDERTFVLKDPGGMGPTNIYQTVAVDLSGTSTGGTWKLRVEDLHAGDEGVIEGWKLTL</sequence>